<evidence type="ECO:0000259" key="6">
    <source>
        <dbReference type="Pfam" id="PF07940"/>
    </source>
</evidence>
<dbReference type="PANTHER" id="PTHR39210:SF1">
    <property type="entry name" value="HEPARIN-SULFATE LYASE"/>
    <property type="match status" value="1"/>
</dbReference>
<evidence type="ECO:0000256" key="2">
    <source>
        <dbReference type="ARBA" id="ARBA00022729"/>
    </source>
</evidence>
<dbReference type="Gene3D" id="1.50.10.100">
    <property type="entry name" value="Chondroitin AC/alginate lyase"/>
    <property type="match status" value="1"/>
</dbReference>
<feature type="region of interest" description="Disordered" evidence="5">
    <location>
        <begin position="857"/>
        <end position="879"/>
    </location>
</feature>
<comment type="subcellular location">
    <subcellularLocation>
        <location evidence="1">Periplasm</location>
    </subcellularLocation>
</comment>
<dbReference type="KEGG" id="pib:BBD41_26360"/>
<reference evidence="7" key="1">
    <citation type="submission" date="2016-08" db="EMBL/GenBank/DDBJ databases">
        <title>Complete Genome Seqeunce of Paenibacillus sp. nov. IHBB 9852 from high altitute lake of Indian trans-Himalayas.</title>
        <authorList>
            <person name="Kiran S."/>
            <person name="Swarnkar M.K."/>
            <person name="Rana A."/>
            <person name="Tewari R."/>
            <person name="Gulati A."/>
        </authorList>
    </citation>
    <scope>NUCLEOTIDE SEQUENCE [LARGE SCALE GENOMIC DNA]</scope>
    <source>
        <strain evidence="7">IHBB 9852</strain>
    </source>
</reference>
<keyword evidence="4" id="KW-0456">Lyase</keyword>
<organism evidence="7">
    <name type="scientific">Paenibacillus ihbetae</name>
    <dbReference type="NCBI Taxonomy" id="1870820"/>
    <lineage>
        <taxon>Bacteria</taxon>
        <taxon>Bacillati</taxon>
        <taxon>Bacillota</taxon>
        <taxon>Bacilli</taxon>
        <taxon>Bacillales</taxon>
        <taxon>Paenibacillaceae</taxon>
        <taxon>Paenibacillus</taxon>
    </lineage>
</organism>
<dbReference type="AlphaFoldDB" id="A0A1B2E759"/>
<evidence type="ECO:0000256" key="4">
    <source>
        <dbReference type="ARBA" id="ARBA00023239"/>
    </source>
</evidence>
<dbReference type="Gene3D" id="2.70.98.70">
    <property type="match status" value="1"/>
</dbReference>
<accession>A0A1B2E759</accession>
<name>A0A1B2E759_9BACL</name>
<proteinExistence type="predicted"/>
<dbReference type="InterPro" id="IPR012480">
    <property type="entry name" value="Hepar_II_III_C"/>
</dbReference>
<feature type="domain" description="Heparinase II/III-like C-terminal" evidence="6">
    <location>
        <begin position="475"/>
        <end position="635"/>
    </location>
</feature>
<dbReference type="Pfam" id="PF07940">
    <property type="entry name" value="Hepar_II_III_C"/>
    <property type="match status" value="1"/>
</dbReference>
<protein>
    <recommendedName>
        <fullName evidence="6">Heparinase II/III-like C-terminal domain-containing protein</fullName>
    </recommendedName>
</protein>
<dbReference type="InterPro" id="IPR008929">
    <property type="entry name" value="Chondroitin_lyas"/>
</dbReference>
<evidence type="ECO:0000313" key="7">
    <source>
        <dbReference type="EMBL" id="ANY75814.1"/>
    </source>
</evidence>
<dbReference type="SUPFAM" id="SSF48230">
    <property type="entry name" value="Chondroitin AC/alginate lyase"/>
    <property type="match status" value="1"/>
</dbReference>
<dbReference type="PANTHER" id="PTHR39210">
    <property type="entry name" value="HEPARIN-SULFATE LYASE"/>
    <property type="match status" value="1"/>
</dbReference>
<dbReference type="EMBL" id="CP016809">
    <property type="protein sequence ID" value="ANY75814.1"/>
    <property type="molecule type" value="Genomic_DNA"/>
</dbReference>
<sequence>MNMVKNQERGVIDLYRVEMIRVPLLETGETHTLAFRFIGPSGSVLQGCTTAGIVTCTPSQVLQAKGLTLTALEPGEAEVKVDFGDNRFPSVCWRITVIPPSEPIHRITAQSPRILFLKEEAEAFRRRIRGKEDTAEDAPETAEVLVIQYARLWHSYVERAAGYLNETGFTVHYPSISQEWHVSLPLEEPEPTPDPQGYTDFPYWTMYARAIEERLIVLSTVYIVTGKVDYAEKARGYLLALASYGKWYEFDHRGAEGNLSNAHFLIGVSAAYDAIRDIITEGERLRIRDAILSKGLQPLAIDIGNRDRHNIVAAKHVAMMFGAAAIADEVPYAAKYLQASLDYLTGYLDFKLNSGETEGFLYDQVAARHVWMAADLYRRMTGNADLVNHPYLAEELPERLLHFLSPVVNTFPNFSDSFYKLDIAYVMAMTASHHAHPAAGWYMRRYEAEHPAALLYLKEETLSINPEAYYQGAVSAVFQPVGWAALRSGWGRGDHLLCFTSSPSAKDHNHRDQNQIMLNVGGEWLLTGPGYQDYVPGPRADYTIGTIGHNSLLVNGQGQQSLGGGHICDSSLFPSFEVVSGDASASYGESLRSYRRTLYHIDASYYVIVDDAELNREGDEAELLFHTTSSIYGHDHALLGPGESVKKPSLIIRGEEASVRLFFLAPGSLGITVQEYPGAESYGPFISVKAASGSSIRFVTLLIPQCDDPRNITVDHVATSGISGIGFTVLEEGERRDFMMFCDTTETMDYEGYSFSGAAVRWSSSMMGQDPLDTGKPGRLDLSSATRFAGQGIRYRSDKPLSLYLETGSLRGAVYNGTTRASACELCLDSSGVRLDLIVPPGKHNLDLKQGWIIPAEERGETNGNARTQHGARKKTDRD</sequence>
<evidence type="ECO:0000256" key="3">
    <source>
        <dbReference type="ARBA" id="ARBA00022764"/>
    </source>
</evidence>
<evidence type="ECO:0000256" key="1">
    <source>
        <dbReference type="ARBA" id="ARBA00004418"/>
    </source>
</evidence>
<gene>
    <name evidence="7" type="ORF">BBD41_26360</name>
</gene>
<dbReference type="GO" id="GO:0042597">
    <property type="term" value="C:periplasmic space"/>
    <property type="evidence" value="ECO:0007669"/>
    <property type="project" value="UniProtKB-SubCell"/>
</dbReference>
<dbReference type="GO" id="GO:0016829">
    <property type="term" value="F:lyase activity"/>
    <property type="evidence" value="ECO:0007669"/>
    <property type="project" value="UniProtKB-KW"/>
</dbReference>
<evidence type="ECO:0000256" key="5">
    <source>
        <dbReference type="SAM" id="MobiDB-lite"/>
    </source>
</evidence>
<keyword evidence="3" id="KW-0574">Periplasm</keyword>
<keyword evidence="2" id="KW-0732">Signal</keyword>